<dbReference type="AlphaFoldDB" id="A0A448WT39"/>
<evidence type="ECO:0000313" key="5">
    <source>
        <dbReference type="Proteomes" id="UP000784294"/>
    </source>
</evidence>
<dbReference type="Proteomes" id="UP000784294">
    <property type="component" value="Unassembled WGS sequence"/>
</dbReference>
<dbReference type="SMART" id="SM00360">
    <property type="entry name" value="RRM"/>
    <property type="match status" value="1"/>
</dbReference>
<protein>
    <recommendedName>
        <fullName evidence="3">RRM domain-containing protein</fullName>
    </recommendedName>
</protein>
<keyword evidence="1 2" id="KW-0694">RNA-binding</keyword>
<dbReference type="GO" id="GO:0003723">
    <property type="term" value="F:RNA binding"/>
    <property type="evidence" value="ECO:0007669"/>
    <property type="project" value="UniProtKB-UniRule"/>
</dbReference>
<dbReference type="InterPro" id="IPR035979">
    <property type="entry name" value="RBD_domain_sf"/>
</dbReference>
<evidence type="ECO:0000259" key="3">
    <source>
        <dbReference type="PROSITE" id="PS50102"/>
    </source>
</evidence>
<dbReference type="InterPro" id="IPR012677">
    <property type="entry name" value="Nucleotide-bd_a/b_plait_sf"/>
</dbReference>
<feature type="domain" description="RRM" evidence="3">
    <location>
        <begin position="140"/>
        <end position="224"/>
    </location>
</feature>
<reference evidence="4" key="1">
    <citation type="submission" date="2018-11" db="EMBL/GenBank/DDBJ databases">
        <authorList>
            <consortium name="Pathogen Informatics"/>
        </authorList>
    </citation>
    <scope>NUCLEOTIDE SEQUENCE</scope>
</reference>
<gene>
    <name evidence="4" type="ORF">PXEA_LOCUS12978</name>
</gene>
<name>A0A448WT39_9PLAT</name>
<sequence>MLACNPNIDAPNLSFLSVFPIFQPSVSSPGLSLAPAGLGHLTAFHTGLGCPTHCGAPPGSLVGLPLSLSTATLNGSPGGAGSTALMAPLGLGLTGSPIIRHTTACSGSGGVSVGVGGATGAGGGCGASVGGNAAGNGNGWCLFVYNLAPDTEEATLWRLFGPFGAVRSVKLARESPSSNGGLGNGANGGGNGSLVSGAGKCRGFGFITMTNYAEASYAIQNLNGCVHFYTFSLPFFCI</sequence>
<evidence type="ECO:0000256" key="2">
    <source>
        <dbReference type="PROSITE-ProRule" id="PRU00176"/>
    </source>
</evidence>
<dbReference type="Gene3D" id="3.30.70.330">
    <property type="match status" value="1"/>
</dbReference>
<dbReference type="InterPro" id="IPR000504">
    <property type="entry name" value="RRM_dom"/>
</dbReference>
<keyword evidence="5" id="KW-1185">Reference proteome</keyword>
<dbReference type="OrthoDB" id="266020at2759"/>
<dbReference type="PANTHER" id="PTHR10352">
    <property type="entry name" value="EUKARYOTIC TRANSLATION INITIATION FACTOR 3 SUBUNIT G"/>
    <property type="match status" value="1"/>
</dbReference>
<comment type="caution">
    <text evidence="4">The sequence shown here is derived from an EMBL/GenBank/DDBJ whole genome shotgun (WGS) entry which is preliminary data.</text>
</comment>
<proteinExistence type="predicted"/>
<dbReference type="SUPFAM" id="SSF54928">
    <property type="entry name" value="RNA-binding domain, RBD"/>
    <property type="match status" value="1"/>
</dbReference>
<accession>A0A448WT39</accession>
<evidence type="ECO:0000313" key="4">
    <source>
        <dbReference type="EMBL" id="VEL19538.1"/>
    </source>
</evidence>
<organism evidence="4 5">
    <name type="scientific">Protopolystoma xenopodis</name>
    <dbReference type="NCBI Taxonomy" id="117903"/>
    <lineage>
        <taxon>Eukaryota</taxon>
        <taxon>Metazoa</taxon>
        <taxon>Spiralia</taxon>
        <taxon>Lophotrochozoa</taxon>
        <taxon>Platyhelminthes</taxon>
        <taxon>Monogenea</taxon>
        <taxon>Polyopisthocotylea</taxon>
        <taxon>Polystomatidea</taxon>
        <taxon>Polystomatidae</taxon>
        <taxon>Protopolystoma</taxon>
    </lineage>
</organism>
<evidence type="ECO:0000256" key="1">
    <source>
        <dbReference type="ARBA" id="ARBA00022884"/>
    </source>
</evidence>
<dbReference type="Pfam" id="PF00076">
    <property type="entry name" value="RRM_1"/>
    <property type="match status" value="2"/>
</dbReference>
<dbReference type="EMBL" id="CAAALY010042001">
    <property type="protein sequence ID" value="VEL19538.1"/>
    <property type="molecule type" value="Genomic_DNA"/>
</dbReference>
<dbReference type="PROSITE" id="PS50102">
    <property type="entry name" value="RRM"/>
    <property type="match status" value="1"/>
</dbReference>